<protein>
    <submittedName>
        <fullName evidence="6">23S rRNA (Uracil-5-)-methyltransferase RumA</fullName>
        <ecNumber evidence="6">2.1.1.-</ecNumber>
    </submittedName>
</protein>
<dbReference type="Gene3D" id="3.40.50.150">
    <property type="entry name" value="Vaccinia Virus protein VP39"/>
    <property type="match status" value="1"/>
</dbReference>
<dbReference type="STRING" id="762983.HMPREF9444_00032"/>
<comment type="similarity">
    <text evidence="5">Belongs to the class I-like SAM-binding methyltransferase superfamily. RNA M5U methyltransferase family.</text>
</comment>
<dbReference type="PANTHER" id="PTHR11061">
    <property type="entry name" value="RNA M5U METHYLTRANSFERASE"/>
    <property type="match status" value="1"/>
</dbReference>
<dbReference type="AlphaFoldDB" id="E8LH75"/>
<keyword evidence="1 5" id="KW-0489">Methyltransferase</keyword>
<evidence type="ECO:0000256" key="1">
    <source>
        <dbReference type="ARBA" id="ARBA00022603"/>
    </source>
</evidence>
<keyword evidence="2 5" id="KW-0808">Transferase</keyword>
<proteinExistence type="inferred from homology"/>
<dbReference type="PANTHER" id="PTHR11061:SF30">
    <property type="entry name" value="TRNA (URACIL(54)-C(5))-METHYLTRANSFERASE"/>
    <property type="match status" value="1"/>
</dbReference>
<evidence type="ECO:0000256" key="3">
    <source>
        <dbReference type="ARBA" id="ARBA00022691"/>
    </source>
</evidence>
<dbReference type="GO" id="GO:0051536">
    <property type="term" value="F:iron-sulfur cluster binding"/>
    <property type="evidence" value="ECO:0007669"/>
    <property type="project" value="UniProtKB-KW"/>
</dbReference>
<feature type="active site" description="Nucleophile" evidence="5">
    <location>
        <position position="401"/>
    </location>
</feature>
<dbReference type="GO" id="GO:0070475">
    <property type="term" value="P:rRNA base methylation"/>
    <property type="evidence" value="ECO:0007669"/>
    <property type="project" value="TreeGrafter"/>
</dbReference>
<dbReference type="Gene3D" id="2.40.50.140">
    <property type="entry name" value="Nucleic acid-binding proteins"/>
    <property type="match status" value="1"/>
</dbReference>
<keyword evidence="4" id="KW-0479">Metal-binding</keyword>
<dbReference type="EMBL" id="AEVO01000002">
    <property type="protein sequence ID" value="EFY08125.1"/>
    <property type="molecule type" value="Genomic_DNA"/>
</dbReference>
<dbReference type="HOGENOM" id="CLU_014689_7_0_6"/>
<sequence length="444" mass="49494">MDTKILTVSSINDKGEGLAFTEGKEIFLDNALPGEKVNAVIGDPFAAGSKRCPGKVVSFLTQSEDRREPFCPYFKECGGCQLQHWSLKAQHQYKKEQIKAALISCNITADPEDFADENRPQICRYKTIRYFKNADGKIKAGFYKKRSHDLIEVDKCALEPEWFSAFLQDITALFNSFSLKAYDEITHNGLIRNVMLRDGKPQRLALICTTDLLSEDLQKSLIKLAQKHQINSLNYLVNDAKGNRILGDRSIVLFGKEYMQAELCGHLFNVRPHAFLQVNPYATLELYKKAVAWCGENKDALALDLCCGVGTMSLLLAAHFKKVIGVEIVEEAVAAAKENAQLNKYDNVSFIASDLKKVLSSLINENVKAVIADPARAGLGEANCRALNRFKGEVKLALIFCSLTALKRDLPILLKGGWKIHQIQGVDMFPHSTHVETLVLLAKK</sequence>
<gene>
    <name evidence="6" type="primary">rumA</name>
    <name evidence="6" type="ORF">HMPREF9444_00032</name>
</gene>
<dbReference type="EC" id="2.1.1.-" evidence="6"/>
<dbReference type="GO" id="GO:0070041">
    <property type="term" value="F:rRNA (uridine-C5-)-methyltransferase activity"/>
    <property type="evidence" value="ECO:0007669"/>
    <property type="project" value="TreeGrafter"/>
</dbReference>
<evidence type="ECO:0000313" key="7">
    <source>
        <dbReference type="Proteomes" id="UP000018458"/>
    </source>
</evidence>
<keyword evidence="4" id="KW-0411">Iron-sulfur</keyword>
<dbReference type="CDD" id="cd02440">
    <property type="entry name" value="AdoMet_MTases"/>
    <property type="match status" value="1"/>
</dbReference>
<evidence type="ECO:0000256" key="4">
    <source>
        <dbReference type="ARBA" id="ARBA00023014"/>
    </source>
</evidence>
<dbReference type="SUPFAM" id="SSF50249">
    <property type="entry name" value="Nucleic acid-binding proteins"/>
    <property type="match status" value="1"/>
</dbReference>
<dbReference type="PROSITE" id="PS01231">
    <property type="entry name" value="TRMA_2"/>
    <property type="match status" value="1"/>
</dbReference>
<dbReference type="Pfam" id="PF05958">
    <property type="entry name" value="tRNA_U5-meth_tr"/>
    <property type="match status" value="1"/>
</dbReference>
<dbReference type="NCBIfam" id="TIGR00479">
    <property type="entry name" value="rumA"/>
    <property type="match status" value="1"/>
</dbReference>
<evidence type="ECO:0000313" key="6">
    <source>
        <dbReference type="EMBL" id="EFY08125.1"/>
    </source>
</evidence>
<dbReference type="OrthoDB" id="9804590at2"/>
<dbReference type="Gene3D" id="2.40.50.1070">
    <property type="match status" value="1"/>
</dbReference>
<dbReference type="PROSITE" id="PS51687">
    <property type="entry name" value="SAM_MT_RNA_M5U"/>
    <property type="match status" value="1"/>
</dbReference>
<comment type="caution">
    <text evidence="6">The sequence shown here is derived from an EMBL/GenBank/DDBJ whole genome shotgun (WGS) entry which is preliminary data.</text>
</comment>
<name>E8LH75_SUCHY</name>
<reference evidence="6 7" key="1">
    <citation type="submission" date="2011-01" db="EMBL/GenBank/DDBJ databases">
        <authorList>
            <person name="Weinstock G."/>
            <person name="Sodergren E."/>
            <person name="Clifton S."/>
            <person name="Fulton L."/>
            <person name="Fulton B."/>
            <person name="Courtney L."/>
            <person name="Fronick C."/>
            <person name="Harrison M."/>
            <person name="Strong C."/>
            <person name="Farmer C."/>
            <person name="Delahaunty K."/>
            <person name="Markovic C."/>
            <person name="Hall O."/>
            <person name="Minx P."/>
            <person name="Tomlinson C."/>
            <person name="Mitreva M."/>
            <person name="Hou S."/>
            <person name="Chen J."/>
            <person name="Wollam A."/>
            <person name="Pepin K.H."/>
            <person name="Johnson M."/>
            <person name="Bhonagiri V."/>
            <person name="Zhang X."/>
            <person name="Suruliraj S."/>
            <person name="Warren W."/>
            <person name="Chinwalla A."/>
            <person name="Mardis E.R."/>
            <person name="Wilson R.K."/>
        </authorList>
    </citation>
    <scope>NUCLEOTIDE SEQUENCE [LARGE SCALE GENOMIC DNA]</scope>
    <source>
        <strain evidence="7">DSM 22608 / JCM 16073 / KCTC 15190 / YIT 12066</strain>
    </source>
</reference>
<dbReference type="Proteomes" id="UP000018458">
    <property type="component" value="Unassembled WGS sequence"/>
</dbReference>
<feature type="binding site" evidence="5">
    <location>
        <position position="327"/>
    </location>
    <ligand>
        <name>S-adenosyl-L-methionine</name>
        <dbReference type="ChEBI" id="CHEBI:59789"/>
    </ligand>
</feature>
<dbReference type="InterPro" id="IPR030391">
    <property type="entry name" value="MeTrfase_TrmA_CS"/>
</dbReference>
<evidence type="ECO:0000256" key="5">
    <source>
        <dbReference type="PROSITE-ProRule" id="PRU01024"/>
    </source>
</evidence>
<comment type="caution">
    <text evidence="5">Lacks conserved residue(s) required for the propagation of feature annotation.</text>
</comment>
<organism evidence="6 7">
    <name type="scientific">Succinatimonas hippei (strain DSM 22608 / JCM 16073 / KCTC 15190 / YIT 12066)</name>
    <dbReference type="NCBI Taxonomy" id="762983"/>
    <lineage>
        <taxon>Bacteria</taxon>
        <taxon>Pseudomonadati</taxon>
        <taxon>Pseudomonadota</taxon>
        <taxon>Gammaproteobacteria</taxon>
        <taxon>Aeromonadales</taxon>
        <taxon>Succinivibrionaceae</taxon>
        <taxon>Succinatimonas</taxon>
    </lineage>
</organism>
<accession>E8LH75</accession>
<feature type="binding site" evidence="5">
    <location>
        <position position="373"/>
    </location>
    <ligand>
        <name>S-adenosyl-L-methionine</name>
        <dbReference type="ChEBI" id="CHEBI:59789"/>
    </ligand>
</feature>
<evidence type="ECO:0000256" key="2">
    <source>
        <dbReference type="ARBA" id="ARBA00022679"/>
    </source>
</evidence>
<dbReference type="RefSeq" id="WP_009142263.1">
    <property type="nucleotide sequence ID" value="NZ_GL830940.1"/>
</dbReference>
<keyword evidence="4" id="KW-0408">Iron</keyword>
<dbReference type="InterPro" id="IPR029063">
    <property type="entry name" value="SAM-dependent_MTases_sf"/>
</dbReference>
<keyword evidence="7" id="KW-1185">Reference proteome</keyword>
<dbReference type="InterPro" id="IPR010280">
    <property type="entry name" value="U5_MeTrfase_fam"/>
</dbReference>
<keyword evidence="3 5" id="KW-0949">S-adenosyl-L-methionine</keyword>
<dbReference type="InterPro" id="IPR012340">
    <property type="entry name" value="NA-bd_OB-fold"/>
</dbReference>
<dbReference type="SUPFAM" id="SSF53335">
    <property type="entry name" value="S-adenosyl-L-methionine-dependent methyltransferases"/>
    <property type="match status" value="1"/>
</dbReference>
<feature type="binding site" evidence="5">
    <location>
        <position position="277"/>
    </location>
    <ligand>
        <name>S-adenosyl-L-methionine</name>
        <dbReference type="ChEBI" id="CHEBI:59789"/>
    </ligand>
</feature>
<dbReference type="eggNOG" id="COG2265">
    <property type="taxonomic scope" value="Bacteria"/>
</dbReference>